<keyword evidence="2" id="KW-1185">Reference proteome</keyword>
<gene>
    <name evidence="1" type="primary">Dana\GF26650</name>
    <name evidence="1" type="ORF">GF26650</name>
</gene>
<dbReference type="EMBL" id="CH902619">
    <property type="protein sequence ID" value="KPU76566.1"/>
    <property type="molecule type" value="Genomic_DNA"/>
</dbReference>
<accession>A0A0P8XPP3</accession>
<evidence type="ECO:0000313" key="1">
    <source>
        <dbReference type="EMBL" id="KPU76566.1"/>
    </source>
</evidence>
<protein>
    <submittedName>
        <fullName evidence="1">Uncharacterized protein</fullName>
    </submittedName>
</protein>
<dbReference type="Proteomes" id="UP000007801">
    <property type="component" value="Unassembled WGS sequence"/>
</dbReference>
<reference evidence="1 2" key="1">
    <citation type="journal article" date="2007" name="Nature">
        <title>Evolution of genes and genomes on the Drosophila phylogeny.</title>
        <authorList>
            <consortium name="Drosophila 12 Genomes Consortium"/>
            <person name="Clark A.G."/>
            <person name="Eisen M.B."/>
            <person name="Smith D.R."/>
            <person name="Bergman C.M."/>
            <person name="Oliver B."/>
            <person name="Markow T.A."/>
            <person name="Kaufman T.C."/>
            <person name="Kellis M."/>
            <person name="Gelbart W."/>
            <person name="Iyer V.N."/>
            <person name="Pollard D.A."/>
            <person name="Sackton T.B."/>
            <person name="Larracuente A.M."/>
            <person name="Singh N.D."/>
            <person name="Abad J.P."/>
            <person name="Abt D.N."/>
            <person name="Adryan B."/>
            <person name="Aguade M."/>
            <person name="Akashi H."/>
            <person name="Anderson W.W."/>
            <person name="Aquadro C.F."/>
            <person name="Ardell D.H."/>
            <person name="Arguello R."/>
            <person name="Artieri C.G."/>
            <person name="Barbash D.A."/>
            <person name="Barker D."/>
            <person name="Barsanti P."/>
            <person name="Batterham P."/>
            <person name="Batzoglou S."/>
            <person name="Begun D."/>
            <person name="Bhutkar A."/>
            <person name="Blanco E."/>
            <person name="Bosak S.A."/>
            <person name="Bradley R.K."/>
            <person name="Brand A.D."/>
            <person name="Brent M.R."/>
            <person name="Brooks A.N."/>
            <person name="Brown R.H."/>
            <person name="Butlin R.K."/>
            <person name="Caggese C."/>
            <person name="Calvi B.R."/>
            <person name="Bernardo de Carvalho A."/>
            <person name="Caspi A."/>
            <person name="Castrezana S."/>
            <person name="Celniker S.E."/>
            <person name="Chang J.L."/>
            <person name="Chapple C."/>
            <person name="Chatterji S."/>
            <person name="Chinwalla A."/>
            <person name="Civetta A."/>
            <person name="Clifton S.W."/>
            <person name="Comeron J.M."/>
            <person name="Costello J.C."/>
            <person name="Coyne J.A."/>
            <person name="Daub J."/>
            <person name="David R.G."/>
            <person name="Delcher A.L."/>
            <person name="Delehaunty K."/>
            <person name="Do C.B."/>
            <person name="Ebling H."/>
            <person name="Edwards K."/>
            <person name="Eickbush T."/>
            <person name="Evans J.D."/>
            <person name="Filipski A."/>
            <person name="Findeiss S."/>
            <person name="Freyhult E."/>
            <person name="Fulton L."/>
            <person name="Fulton R."/>
            <person name="Garcia A.C."/>
            <person name="Gardiner A."/>
            <person name="Garfield D.A."/>
            <person name="Garvin B.E."/>
            <person name="Gibson G."/>
            <person name="Gilbert D."/>
            <person name="Gnerre S."/>
            <person name="Godfrey J."/>
            <person name="Good R."/>
            <person name="Gotea V."/>
            <person name="Gravely B."/>
            <person name="Greenberg A.J."/>
            <person name="Griffiths-Jones S."/>
            <person name="Gross S."/>
            <person name="Guigo R."/>
            <person name="Gustafson E.A."/>
            <person name="Haerty W."/>
            <person name="Hahn M.W."/>
            <person name="Halligan D.L."/>
            <person name="Halpern A.L."/>
            <person name="Halter G.M."/>
            <person name="Han M.V."/>
            <person name="Heger A."/>
            <person name="Hillier L."/>
            <person name="Hinrichs A.S."/>
            <person name="Holmes I."/>
            <person name="Hoskins R.A."/>
            <person name="Hubisz M.J."/>
            <person name="Hultmark D."/>
            <person name="Huntley M.A."/>
            <person name="Jaffe D.B."/>
            <person name="Jagadeeshan S."/>
            <person name="Jeck W.R."/>
            <person name="Johnson J."/>
            <person name="Jones C.D."/>
            <person name="Jordan W.C."/>
            <person name="Karpen G.H."/>
            <person name="Kataoka E."/>
            <person name="Keightley P.D."/>
            <person name="Kheradpour P."/>
            <person name="Kirkness E.F."/>
            <person name="Koerich L.B."/>
            <person name="Kristiansen K."/>
            <person name="Kudrna D."/>
            <person name="Kulathinal R.J."/>
            <person name="Kumar S."/>
            <person name="Kwok R."/>
            <person name="Lander E."/>
            <person name="Langley C.H."/>
            <person name="Lapoint R."/>
            <person name="Lazzaro B.P."/>
            <person name="Lee S.J."/>
            <person name="Levesque L."/>
            <person name="Li R."/>
            <person name="Lin C.F."/>
            <person name="Lin M.F."/>
            <person name="Lindblad-Toh K."/>
            <person name="Llopart A."/>
            <person name="Long M."/>
            <person name="Low L."/>
            <person name="Lozovsky E."/>
            <person name="Lu J."/>
            <person name="Luo M."/>
            <person name="Machado C.A."/>
            <person name="Makalowski W."/>
            <person name="Marzo M."/>
            <person name="Matsuda M."/>
            <person name="Matzkin L."/>
            <person name="McAllister B."/>
            <person name="McBride C.S."/>
            <person name="McKernan B."/>
            <person name="McKernan K."/>
            <person name="Mendez-Lago M."/>
            <person name="Minx P."/>
            <person name="Mollenhauer M.U."/>
            <person name="Montooth K."/>
            <person name="Mount S.M."/>
            <person name="Mu X."/>
            <person name="Myers E."/>
            <person name="Negre B."/>
            <person name="Newfeld S."/>
            <person name="Nielsen R."/>
            <person name="Noor M.A."/>
            <person name="O'Grady P."/>
            <person name="Pachter L."/>
            <person name="Papaceit M."/>
            <person name="Parisi M.J."/>
            <person name="Parisi M."/>
            <person name="Parts L."/>
            <person name="Pedersen J.S."/>
            <person name="Pesole G."/>
            <person name="Phillippy A.M."/>
            <person name="Ponting C.P."/>
            <person name="Pop M."/>
            <person name="Porcelli D."/>
            <person name="Powell J.R."/>
            <person name="Prohaska S."/>
            <person name="Pruitt K."/>
            <person name="Puig M."/>
            <person name="Quesneville H."/>
            <person name="Ram K.R."/>
            <person name="Rand D."/>
            <person name="Rasmussen M.D."/>
            <person name="Reed L.K."/>
            <person name="Reenan R."/>
            <person name="Reily A."/>
            <person name="Remington K.A."/>
            <person name="Rieger T.T."/>
            <person name="Ritchie M.G."/>
            <person name="Robin C."/>
            <person name="Rogers Y.H."/>
            <person name="Rohde C."/>
            <person name="Rozas J."/>
            <person name="Rubenfield M.J."/>
            <person name="Ruiz A."/>
            <person name="Russo S."/>
            <person name="Salzberg S.L."/>
            <person name="Sanchez-Gracia A."/>
            <person name="Saranga D.J."/>
            <person name="Sato H."/>
            <person name="Schaeffer S.W."/>
            <person name="Schatz M.C."/>
            <person name="Schlenke T."/>
            <person name="Schwartz R."/>
            <person name="Segarra C."/>
            <person name="Singh R.S."/>
            <person name="Sirot L."/>
            <person name="Sirota M."/>
            <person name="Sisneros N.B."/>
            <person name="Smith C.D."/>
            <person name="Smith T.F."/>
            <person name="Spieth J."/>
            <person name="Stage D.E."/>
            <person name="Stark A."/>
            <person name="Stephan W."/>
            <person name="Strausberg R.L."/>
            <person name="Strempel S."/>
            <person name="Sturgill D."/>
            <person name="Sutton G."/>
            <person name="Sutton G.G."/>
            <person name="Tao W."/>
            <person name="Teichmann S."/>
            <person name="Tobari Y.N."/>
            <person name="Tomimura Y."/>
            <person name="Tsolas J.M."/>
            <person name="Valente V.L."/>
            <person name="Venter E."/>
            <person name="Venter J.C."/>
            <person name="Vicario S."/>
            <person name="Vieira F.G."/>
            <person name="Vilella A.J."/>
            <person name="Villasante A."/>
            <person name="Walenz B."/>
            <person name="Wang J."/>
            <person name="Wasserman M."/>
            <person name="Watts T."/>
            <person name="Wilson D."/>
            <person name="Wilson R.K."/>
            <person name="Wing R.A."/>
            <person name="Wolfner M.F."/>
            <person name="Wong A."/>
            <person name="Wong G.K."/>
            <person name="Wu C.I."/>
            <person name="Wu G."/>
            <person name="Yamamoto D."/>
            <person name="Yang H.P."/>
            <person name="Yang S.P."/>
            <person name="Yorke J.A."/>
            <person name="Yoshida K."/>
            <person name="Zdobnov E."/>
            <person name="Zhang P."/>
            <person name="Zhang Y."/>
            <person name="Zimin A.V."/>
            <person name="Baldwin J."/>
            <person name="Abdouelleil A."/>
            <person name="Abdulkadir J."/>
            <person name="Abebe A."/>
            <person name="Abera B."/>
            <person name="Abreu J."/>
            <person name="Acer S.C."/>
            <person name="Aftuck L."/>
            <person name="Alexander A."/>
            <person name="An P."/>
            <person name="Anderson E."/>
            <person name="Anderson S."/>
            <person name="Arachi H."/>
            <person name="Azer M."/>
            <person name="Bachantsang P."/>
            <person name="Barry A."/>
            <person name="Bayul T."/>
            <person name="Berlin A."/>
            <person name="Bessette D."/>
            <person name="Bloom T."/>
            <person name="Blye J."/>
            <person name="Boguslavskiy L."/>
            <person name="Bonnet C."/>
            <person name="Boukhgalter B."/>
            <person name="Bourzgui I."/>
            <person name="Brown A."/>
            <person name="Cahill P."/>
            <person name="Channer S."/>
            <person name="Cheshatsang Y."/>
            <person name="Chuda L."/>
            <person name="Citroen M."/>
            <person name="Collymore A."/>
            <person name="Cooke P."/>
            <person name="Costello M."/>
            <person name="D'Aco K."/>
            <person name="Daza R."/>
            <person name="De Haan G."/>
            <person name="DeGray S."/>
            <person name="DeMaso C."/>
            <person name="Dhargay N."/>
            <person name="Dooley K."/>
            <person name="Dooley E."/>
            <person name="Doricent M."/>
            <person name="Dorje P."/>
            <person name="Dorjee K."/>
            <person name="Dupes A."/>
            <person name="Elong R."/>
            <person name="Falk J."/>
            <person name="Farina A."/>
            <person name="Faro S."/>
            <person name="Ferguson D."/>
            <person name="Fisher S."/>
            <person name="Foley C.D."/>
            <person name="Franke A."/>
            <person name="Friedrich D."/>
            <person name="Gadbois L."/>
            <person name="Gearin G."/>
            <person name="Gearin C.R."/>
            <person name="Giannoukos G."/>
            <person name="Goode T."/>
            <person name="Graham J."/>
            <person name="Grandbois E."/>
            <person name="Grewal S."/>
            <person name="Gyaltsen K."/>
            <person name="Hafez N."/>
            <person name="Hagos B."/>
            <person name="Hall J."/>
            <person name="Henson C."/>
            <person name="Hollinger A."/>
            <person name="Honan T."/>
            <person name="Huard M.D."/>
            <person name="Hughes L."/>
            <person name="Hurhula B."/>
            <person name="Husby M.E."/>
            <person name="Kamat A."/>
            <person name="Kanga B."/>
            <person name="Kashin S."/>
            <person name="Khazanovich D."/>
            <person name="Kisner P."/>
            <person name="Lance K."/>
            <person name="Lara M."/>
            <person name="Lee W."/>
            <person name="Lennon N."/>
            <person name="Letendre F."/>
            <person name="LeVine R."/>
            <person name="Lipovsky A."/>
            <person name="Liu X."/>
            <person name="Liu J."/>
            <person name="Liu S."/>
            <person name="Lokyitsang T."/>
            <person name="Lokyitsang Y."/>
            <person name="Lubonja R."/>
            <person name="Lui A."/>
            <person name="MacDonald P."/>
            <person name="Magnisalis V."/>
            <person name="Maru K."/>
            <person name="Matthews C."/>
            <person name="McCusker W."/>
            <person name="McDonough S."/>
            <person name="Mehta T."/>
            <person name="Meldrim J."/>
            <person name="Meneus L."/>
            <person name="Mihai O."/>
            <person name="Mihalev A."/>
            <person name="Mihova T."/>
            <person name="Mittelman R."/>
            <person name="Mlenga V."/>
            <person name="Montmayeur A."/>
            <person name="Mulrain L."/>
            <person name="Navidi A."/>
            <person name="Naylor J."/>
            <person name="Negash T."/>
            <person name="Nguyen T."/>
            <person name="Nguyen N."/>
            <person name="Nicol R."/>
            <person name="Norbu C."/>
            <person name="Norbu N."/>
            <person name="Novod N."/>
            <person name="O'Neill B."/>
            <person name="Osman S."/>
            <person name="Markiewicz E."/>
            <person name="Oyono O.L."/>
            <person name="Patti C."/>
            <person name="Phunkhang P."/>
            <person name="Pierre F."/>
            <person name="Priest M."/>
            <person name="Raghuraman S."/>
            <person name="Rege F."/>
            <person name="Reyes R."/>
            <person name="Rise C."/>
            <person name="Rogov P."/>
            <person name="Ross K."/>
            <person name="Ryan E."/>
            <person name="Settipalli S."/>
            <person name="Shea T."/>
            <person name="Sherpa N."/>
            <person name="Shi L."/>
            <person name="Shih D."/>
            <person name="Sparrow T."/>
            <person name="Spaulding J."/>
            <person name="Stalker J."/>
            <person name="Stange-Thomann N."/>
            <person name="Stavropoulos S."/>
            <person name="Stone C."/>
            <person name="Strader C."/>
            <person name="Tesfaye S."/>
            <person name="Thomson T."/>
            <person name="Thoulutsang Y."/>
            <person name="Thoulutsang D."/>
            <person name="Topham K."/>
            <person name="Topping I."/>
            <person name="Tsamla T."/>
            <person name="Vassiliev H."/>
            <person name="Vo A."/>
            <person name="Wangchuk T."/>
            <person name="Wangdi T."/>
            <person name="Weiand M."/>
            <person name="Wilkinson J."/>
            <person name="Wilson A."/>
            <person name="Yadav S."/>
            <person name="Young G."/>
            <person name="Yu Q."/>
            <person name="Zembek L."/>
            <person name="Zhong D."/>
            <person name="Zimmer A."/>
            <person name="Zwirko Z."/>
            <person name="Jaffe D.B."/>
            <person name="Alvarez P."/>
            <person name="Brockman W."/>
            <person name="Butler J."/>
            <person name="Chin C."/>
            <person name="Gnerre S."/>
            <person name="Grabherr M."/>
            <person name="Kleber M."/>
            <person name="Mauceli E."/>
            <person name="MacCallum I."/>
        </authorList>
    </citation>
    <scope>NUCLEOTIDE SEQUENCE [LARGE SCALE GENOMIC DNA]</scope>
    <source>
        <strain evidence="2">Tucson 14024-0371.13</strain>
    </source>
</reference>
<dbReference type="GeneID" id="26514059"/>
<dbReference type="AlphaFoldDB" id="A0A0P8XPP3"/>
<dbReference type="KEGG" id="dan:26514059"/>
<sequence length="277" mass="32371">MVVKLLVKILVGFFCLFGFVNPVIYGDNFGELLEAVITHLQCGDPDNLDNWTKDMSLALRRDQQQRLAWNIPWVEIQDKGASQLEMQQQLNPSNPLKLRLWMSFYWHLKRSRSLDPILTTNFALKLRELQKRNEDMWSPALQNMWQSLPKSLKIILQSRWLCLQHKRQMLYVVSGYKLELGANSNCSMWQIQSENQDHWLRLINFCDDSSLFFINLWHSSAEVGMLQSNPSLKASKFCVFNKVGYFKDASKADIDCQWQVNDCSNLPKILNQNKHVS</sequence>
<proteinExistence type="predicted"/>
<evidence type="ECO:0000313" key="2">
    <source>
        <dbReference type="Proteomes" id="UP000007801"/>
    </source>
</evidence>
<dbReference type="OrthoDB" id="7859044at2759"/>
<organism evidence="1 2">
    <name type="scientific">Drosophila ananassae</name>
    <name type="common">Fruit fly</name>
    <dbReference type="NCBI Taxonomy" id="7217"/>
    <lineage>
        <taxon>Eukaryota</taxon>
        <taxon>Metazoa</taxon>
        <taxon>Ecdysozoa</taxon>
        <taxon>Arthropoda</taxon>
        <taxon>Hexapoda</taxon>
        <taxon>Insecta</taxon>
        <taxon>Pterygota</taxon>
        <taxon>Neoptera</taxon>
        <taxon>Endopterygota</taxon>
        <taxon>Diptera</taxon>
        <taxon>Brachycera</taxon>
        <taxon>Muscomorpha</taxon>
        <taxon>Ephydroidea</taxon>
        <taxon>Drosophilidae</taxon>
        <taxon>Drosophila</taxon>
        <taxon>Sophophora</taxon>
    </lineage>
</organism>
<dbReference type="InParanoid" id="A0A0P8XPP3"/>
<name>A0A0P8XPP3_DROAN</name>